<evidence type="ECO:0000313" key="2">
    <source>
        <dbReference type="EMBL" id="GBO28157.1"/>
    </source>
</evidence>
<sequence length="106" mass="12022">MHSGNFALYYPERLVGLIYPRSASSYIFEARRGLFWEEPRNFEQRTDDEGDTSDGPPSPNLNATPTGGRLATTYDVVCSRPHTLRMFGGAGFRTWNNPALKPRPYH</sequence>
<dbReference type="EMBL" id="BGPR01051183">
    <property type="protein sequence ID" value="GBO28157.1"/>
    <property type="molecule type" value="Genomic_DNA"/>
</dbReference>
<accession>A0A4Y2VWJ4</accession>
<gene>
    <name evidence="2" type="ORF">AVEN_97396_1</name>
</gene>
<name>A0A4Y2VWJ4_ARAVE</name>
<evidence type="ECO:0000256" key="1">
    <source>
        <dbReference type="SAM" id="MobiDB-lite"/>
    </source>
</evidence>
<comment type="caution">
    <text evidence="2">The sequence shown here is derived from an EMBL/GenBank/DDBJ whole genome shotgun (WGS) entry which is preliminary data.</text>
</comment>
<reference evidence="2 3" key="1">
    <citation type="journal article" date="2019" name="Sci. Rep.">
        <title>Orb-weaving spider Araneus ventricosus genome elucidates the spidroin gene catalogue.</title>
        <authorList>
            <person name="Kono N."/>
            <person name="Nakamura H."/>
            <person name="Ohtoshi R."/>
            <person name="Moran D.A.P."/>
            <person name="Shinohara A."/>
            <person name="Yoshida Y."/>
            <person name="Fujiwara M."/>
            <person name="Mori M."/>
            <person name="Tomita M."/>
            <person name="Arakawa K."/>
        </authorList>
    </citation>
    <scope>NUCLEOTIDE SEQUENCE [LARGE SCALE GENOMIC DNA]</scope>
</reference>
<dbReference type="Proteomes" id="UP000499080">
    <property type="component" value="Unassembled WGS sequence"/>
</dbReference>
<feature type="region of interest" description="Disordered" evidence="1">
    <location>
        <begin position="39"/>
        <end position="69"/>
    </location>
</feature>
<organism evidence="2 3">
    <name type="scientific">Araneus ventricosus</name>
    <name type="common">Orbweaver spider</name>
    <name type="synonym">Epeira ventricosa</name>
    <dbReference type="NCBI Taxonomy" id="182803"/>
    <lineage>
        <taxon>Eukaryota</taxon>
        <taxon>Metazoa</taxon>
        <taxon>Ecdysozoa</taxon>
        <taxon>Arthropoda</taxon>
        <taxon>Chelicerata</taxon>
        <taxon>Arachnida</taxon>
        <taxon>Araneae</taxon>
        <taxon>Araneomorphae</taxon>
        <taxon>Entelegynae</taxon>
        <taxon>Araneoidea</taxon>
        <taxon>Araneidae</taxon>
        <taxon>Araneus</taxon>
    </lineage>
</organism>
<dbReference type="AlphaFoldDB" id="A0A4Y2VWJ4"/>
<evidence type="ECO:0000313" key="3">
    <source>
        <dbReference type="Proteomes" id="UP000499080"/>
    </source>
</evidence>
<proteinExistence type="predicted"/>
<protein>
    <submittedName>
        <fullName evidence="2">Uncharacterized protein</fullName>
    </submittedName>
</protein>
<keyword evidence="3" id="KW-1185">Reference proteome</keyword>